<keyword evidence="9" id="KW-0282">Flagellum</keyword>
<evidence type="ECO:0000256" key="3">
    <source>
        <dbReference type="ARBA" id="ARBA00017941"/>
    </source>
</evidence>
<evidence type="ECO:0000259" key="7">
    <source>
        <dbReference type="Pfam" id="PF00460"/>
    </source>
</evidence>
<evidence type="ECO:0000256" key="2">
    <source>
        <dbReference type="ARBA" id="ARBA00009677"/>
    </source>
</evidence>
<gene>
    <name evidence="9" type="primary">flgC</name>
    <name evidence="9" type="ORF">C7Y72_05705</name>
</gene>
<dbReference type="GO" id="GO:0071978">
    <property type="term" value="P:bacterial-type flagellum-dependent swarming motility"/>
    <property type="evidence" value="ECO:0007669"/>
    <property type="project" value="TreeGrafter"/>
</dbReference>
<sequence>MGLFDAIDIAGSGLSAERLRMDVTSENLANAQTTRGADGQPYRRKEVVLQEAAGGARATFASALEGAMGRTGAAPSRGVQVAAIVQDSAPNRRVYDPGHPDAGQDGYVELPNVNTVTEMVELISSSRAYEANATAMQTAKSMFTRTLDLLR</sequence>
<dbReference type="Pfam" id="PF00460">
    <property type="entry name" value="Flg_bb_rod"/>
    <property type="match status" value="1"/>
</dbReference>
<dbReference type="NCBIfam" id="TIGR01395">
    <property type="entry name" value="FlgC"/>
    <property type="match status" value="1"/>
</dbReference>
<comment type="subcellular location">
    <subcellularLocation>
        <location evidence="1 6">Bacterial flagellum basal body</location>
    </subcellularLocation>
</comment>
<organism evidence="9 10">
    <name type="scientific">Paraconexibacter algicola</name>
    <dbReference type="NCBI Taxonomy" id="2133960"/>
    <lineage>
        <taxon>Bacteria</taxon>
        <taxon>Bacillati</taxon>
        <taxon>Actinomycetota</taxon>
        <taxon>Thermoleophilia</taxon>
        <taxon>Solirubrobacterales</taxon>
        <taxon>Paraconexibacteraceae</taxon>
        <taxon>Paraconexibacter</taxon>
    </lineage>
</organism>
<protein>
    <recommendedName>
        <fullName evidence="3 6">Flagellar basal-body rod protein FlgC</fullName>
    </recommendedName>
</protein>
<dbReference type="PANTHER" id="PTHR30435">
    <property type="entry name" value="FLAGELLAR PROTEIN"/>
    <property type="match status" value="1"/>
</dbReference>
<dbReference type="InterPro" id="IPR010930">
    <property type="entry name" value="Flg_bb/hook_C_dom"/>
</dbReference>
<evidence type="ECO:0000313" key="9">
    <source>
        <dbReference type="EMBL" id="PTL59178.1"/>
    </source>
</evidence>
<evidence type="ECO:0000313" key="10">
    <source>
        <dbReference type="Proteomes" id="UP000240739"/>
    </source>
</evidence>
<evidence type="ECO:0000256" key="6">
    <source>
        <dbReference type="RuleBase" id="RU362062"/>
    </source>
</evidence>
<dbReference type="PANTHER" id="PTHR30435:SF2">
    <property type="entry name" value="FLAGELLAR BASAL-BODY ROD PROTEIN FLGC"/>
    <property type="match status" value="1"/>
</dbReference>
<reference evidence="9 10" key="1">
    <citation type="submission" date="2018-03" db="EMBL/GenBank/DDBJ databases">
        <title>Aquarubrobacter algicola gen. nov., sp. nov., a novel actinobacterium isolated from shallow eutrophic lake during the end of cyanobacterial harmful algal blooms.</title>
        <authorList>
            <person name="Chun S.J."/>
        </authorList>
    </citation>
    <scope>NUCLEOTIDE SEQUENCE [LARGE SCALE GENOMIC DNA]</scope>
    <source>
        <strain evidence="9 10">Seoho-28</strain>
    </source>
</reference>
<evidence type="ECO:0000256" key="5">
    <source>
        <dbReference type="ARBA" id="ARBA00025933"/>
    </source>
</evidence>
<proteinExistence type="inferred from homology"/>
<keyword evidence="9" id="KW-0966">Cell projection</keyword>
<dbReference type="OrthoDB" id="9794148at2"/>
<keyword evidence="9" id="KW-0969">Cilium</keyword>
<dbReference type="EMBL" id="PYYB01000001">
    <property type="protein sequence ID" value="PTL59178.1"/>
    <property type="molecule type" value="Genomic_DNA"/>
</dbReference>
<comment type="similarity">
    <text evidence="2">Belongs to the flagella basal body rod proteins family.</text>
</comment>
<keyword evidence="4 6" id="KW-0975">Bacterial flagellum</keyword>
<evidence type="ECO:0000256" key="4">
    <source>
        <dbReference type="ARBA" id="ARBA00023143"/>
    </source>
</evidence>
<evidence type="ECO:0000256" key="1">
    <source>
        <dbReference type="ARBA" id="ARBA00004117"/>
    </source>
</evidence>
<dbReference type="Proteomes" id="UP000240739">
    <property type="component" value="Unassembled WGS sequence"/>
</dbReference>
<keyword evidence="10" id="KW-1185">Reference proteome</keyword>
<evidence type="ECO:0000259" key="8">
    <source>
        <dbReference type="Pfam" id="PF06429"/>
    </source>
</evidence>
<dbReference type="RefSeq" id="WP_107567614.1">
    <property type="nucleotide sequence ID" value="NZ_PYYB01000001.1"/>
</dbReference>
<comment type="caution">
    <text evidence="9">The sequence shown here is derived from an EMBL/GenBank/DDBJ whole genome shotgun (WGS) entry which is preliminary data.</text>
</comment>
<dbReference type="GO" id="GO:0030694">
    <property type="term" value="C:bacterial-type flagellum basal body, rod"/>
    <property type="evidence" value="ECO:0007669"/>
    <property type="project" value="UniProtKB-UniRule"/>
</dbReference>
<feature type="domain" description="Flagellar basal body rod protein N-terminal" evidence="7">
    <location>
        <begin position="7"/>
        <end position="34"/>
    </location>
</feature>
<accession>A0A2T4UIW3</accession>
<name>A0A2T4UIW3_9ACTN</name>
<dbReference type="Pfam" id="PF06429">
    <property type="entry name" value="Flg_bbr_C"/>
    <property type="match status" value="1"/>
</dbReference>
<dbReference type="InterPro" id="IPR006299">
    <property type="entry name" value="FlgC"/>
</dbReference>
<comment type="subunit">
    <text evidence="5 6">The basal body constitutes a major portion of the flagellar organelle and consists of four rings (L,P,S, and M) mounted on a central rod. The rod consists of about 26 subunits of FlgG in the distal portion, and FlgB, FlgC and FlgF are thought to build up the proximal portion of the rod with about 6 subunits each.</text>
</comment>
<dbReference type="InterPro" id="IPR001444">
    <property type="entry name" value="Flag_bb_rod_N"/>
</dbReference>
<feature type="domain" description="Flagellar basal-body/hook protein C-terminal" evidence="8">
    <location>
        <begin position="104"/>
        <end position="149"/>
    </location>
</feature>
<dbReference type="AlphaFoldDB" id="A0A2T4UIW3"/>